<dbReference type="Proteomes" id="UP000800200">
    <property type="component" value="Unassembled WGS sequence"/>
</dbReference>
<feature type="domain" description="Ubiquitin-like" evidence="2">
    <location>
        <begin position="71"/>
        <end position="151"/>
    </location>
</feature>
<feature type="region of interest" description="Disordered" evidence="1">
    <location>
        <begin position="41"/>
        <end position="75"/>
    </location>
</feature>
<proteinExistence type="predicted"/>
<dbReference type="InterPro" id="IPR000626">
    <property type="entry name" value="Ubiquitin-like_dom"/>
</dbReference>
<dbReference type="Gene3D" id="1.10.286.70">
    <property type="entry name" value="Get5 dimerization domain"/>
    <property type="match status" value="1"/>
</dbReference>
<gene>
    <name evidence="3" type="ORF">K469DRAFT_637789</name>
</gene>
<dbReference type="OrthoDB" id="5366541at2759"/>
<feature type="compositionally biased region" description="Low complexity" evidence="1">
    <location>
        <begin position="55"/>
        <end position="69"/>
    </location>
</feature>
<feature type="region of interest" description="Disordered" evidence="1">
    <location>
        <begin position="159"/>
        <end position="185"/>
    </location>
</feature>
<organism evidence="3 4">
    <name type="scientific">Zopfia rhizophila CBS 207.26</name>
    <dbReference type="NCBI Taxonomy" id="1314779"/>
    <lineage>
        <taxon>Eukaryota</taxon>
        <taxon>Fungi</taxon>
        <taxon>Dikarya</taxon>
        <taxon>Ascomycota</taxon>
        <taxon>Pezizomycotina</taxon>
        <taxon>Dothideomycetes</taxon>
        <taxon>Dothideomycetes incertae sedis</taxon>
        <taxon>Zopfiaceae</taxon>
        <taxon>Zopfia</taxon>
    </lineage>
</organism>
<dbReference type="InterPro" id="IPR029071">
    <property type="entry name" value="Ubiquitin-like_domsf"/>
</dbReference>
<dbReference type="AlphaFoldDB" id="A0A6A6DRN2"/>
<keyword evidence="4" id="KW-1185">Reference proteome</keyword>
<dbReference type="SUPFAM" id="SSF54236">
    <property type="entry name" value="Ubiquitin-like"/>
    <property type="match status" value="1"/>
</dbReference>
<dbReference type="EMBL" id="ML994651">
    <property type="protein sequence ID" value="KAF2181703.1"/>
    <property type="molecule type" value="Genomic_DNA"/>
</dbReference>
<name>A0A6A6DRN2_9PEZI</name>
<accession>A0A6A6DRN2</accession>
<evidence type="ECO:0000259" key="2">
    <source>
        <dbReference type="PROSITE" id="PS50053"/>
    </source>
</evidence>
<dbReference type="Pfam" id="PF12754">
    <property type="entry name" value="Get5_N"/>
    <property type="match status" value="1"/>
</dbReference>
<evidence type="ECO:0000313" key="3">
    <source>
        <dbReference type="EMBL" id="KAF2181703.1"/>
    </source>
</evidence>
<dbReference type="Gene3D" id="3.10.20.90">
    <property type="entry name" value="Phosphatidylinositol 3-kinase Catalytic Subunit, Chain A, domain 1"/>
    <property type="match status" value="1"/>
</dbReference>
<dbReference type="InterPro" id="IPR049256">
    <property type="entry name" value="Get5_C"/>
</dbReference>
<dbReference type="Pfam" id="PF17183">
    <property type="entry name" value="Get5_C"/>
    <property type="match status" value="1"/>
</dbReference>
<evidence type="ECO:0000313" key="4">
    <source>
        <dbReference type="Proteomes" id="UP000800200"/>
    </source>
</evidence>
<sequence length="224" mass="24267">MSELTFCKQFLTALDSRPIKLSSDYIADPRTYSAQPAYVLPKLPHPPHPLRPEPKLSQTTADASQSTSTGISITLKPMKPSSLTSTLSSINPSNTSIYDLKQSYSKESGVNTSKIKILWKKKPTSDSKTVAEVIGADAGDAVEFSVMLMGGATATAVASPPAVAPTEDEKGLRGPAAQGPSGKDVVAKEEFWEDLKGFVVQRVRDEKEGERLVGVFRRAWEKDR</sequence>
<dbReference type="InterPro" id="IPR024737">
    <property type="entry name" value="Get5_N"/>
</dbReference>
<dbReference type="PROSITE" id="PS50053">
    <property type="entry name" value="UBIQUITIN_2"/>
    <property type="match status" value="1"/>
</dbReference>
<evidence type="ECO:0000256" key="1">
    <source>
        <dbReference type="SAM" id="MobiDB-lite"/>
    </source>
</evidence>
<reference evidence="3" key="1">
    <citation type="journal article" date="2020" name="Stud. Mycol.">
        <title>101 Dothideomycetes genomes: a test case for predicting lifestyles and emergence of pathogens.</title>
        <authorList>
            <person name="Haridas S."/>
            <person name="Albert R."/>
            <person name="Binder M."/>
            <person name="Bloem J."/>
            <person name="Labutti K."/>
            <person name="Salamov A."/>
            <person name="Andreopoulos B."/>
            <person name="Baker S."/>
            <person name="Barry K."/>
            <person name="Bills G."/>
            <person name="Bluhm B."/>
            <person name="Cannon C."/>
            <person name="Castanera R."/>
            <person name="Culley D."/>
            <person name="Daum C."/>
            <person name="Ezra D."/>
            <person name="Gonzalez J."/>
            <person name="Henrissat B."/>
            <person name="Kuo A."/>
            <person name="Liang C."/>
            <person name="Lipzen A."/>
            <person name="Lutzoni F."/>
            <person name="Magnuson J."/>
            <person name="Mondo S."/>
            <person name="Nolan M."/>
            <person name="Ohm R."/>
            <person name="Pangilinan J."/>
            <person name="Park H.-J."/>
            <person name="Ramirez L."/>
            <person name="Alfaro M."/>
            <person name="Sun H."/>
            <person name="Tritt A."/>
            <person name="Yoshinaga Y."/>
            <person name="Zwiers L.-H."/>
            <person name="Turgeon B."/>
            <person name="Goodwin S."/>
            <person name="Spatafora J."/>
            <person name="Crous P."/>
            <person name="Grigoriev I."/>
        </authorList>
    </citation>
    <scope>NUCLEOTIDE SEQUENCE</scope>
    <source>
        <strain evidence="3">CBS 207.26</strain>
    </source>
</reference>
<protein>
    <recommendedName>
        <fullName evidence="2">Ubiquitin-like domain-containing protein</fullName>
    </recommendedName>
</protein>